<protein>
    <recommendedName>
        <fullName evidence="5">Elongator complex protein 6</fullName>
    </recommendedName>
</protein>
<evidence type="ECO:0000256" key="2">
    <source>
        <dbReference type="ARBA" id="ARBA00008837"/>
    </source>
</evidence>
<accession>A0A139AE51</accession>
<dbReference type="GO" id="GO:0002098">
    <property type="term" value="P:tRNA wobble uridine modification"/>
    <property type="evidence" value="ECO:0007669"/>
    <property type="project" value="InterPro"/>
</dbReference>
<evidence type="ECO:0000256" key="1">
    <source>
        <dbReference type="ARBA" id="ARBA00005043"/>
    </source>
</evidence>
<dbReference type="AlphaFoldDB" id="A0A139AE51"/>
<keyword evidence="4" id="KW-1185">Reference proteome</keyword>
<proteinExistence type="inferred from homology"/>
<evidence type="ECO:0000313" key="3">
    <source>
        <dbReference type="EMBL" id="KXS15092.1"/>
    </source>
</evidence>
<dbReference type="PANTHER" id="PTHR16184:SF6">
    <property type="entry name" value="ELONGATOR COMPLEX PROTEIN 6"/>
    <property type="match status" value="1"/>
</dbReference>
<dbReference type="InterPro" id="IPR018627">
    <property type="entry name" value="ELP6"/>
</dbReference>
<evidence type="ECO:0000313" key="4">
    <source>
        <dbReference type="Proteomes" id="UP000070544"/>
    </source>
</evidence>
<organism evidence="3 4">
    <name type="scientific">Gonapodya prolifera (strain JEL478)</name>
    <name type="common">Monoblepharis prolifera</name>
    <dbReference type="NCBI Taxonomy" id="1344416"/>
    <lineage>
        <taxon>Eukaryota</taxon>
        <taxon>Fungi</taxon>
        <taxon>Fungi incertae sedis</taxon>
        <taxon>Chytridiomycota</taxon>
        <taxon>Chytridiomycota incertae sedis</taxon>
        <taxon>Monoblepharidomycetes</taxon>
        <taxon>Monoblepharidales</taxon>
        <taxon>Gonapodyaceae</taxon>
        <taxon>Gonapodya</taxon>
    </lineage>
</organism>
<dbReference type="GO" id="GO:0033588">
    <property type="term" value="C:elongator holoenzyme complex"/>
    <property type="evidence" value="ECO:0007669"/>
    <property type="project" value="InterPro"/>
</dbReference>
<reference evidence="3 4" key="1">
    <citation type="journal article" date="2015" name="Genome Biol. Evol.">
        <title>Phylogenomic analyses indicate that early fungi evolved digesting cell walls of algal ancestors of land plants.</title>
        <authorList>
            <person name="Chang Y."/>
            <person name="Wang S."/>
            <person name="Sekimoto S."/>
            <person name="Aerts A.L."/>
            <person name="Choi C."/>
            <person name="Clum A."/>
            <person name="LaButti K.M."/>
            <person name="Lindquist E.A."/>
            <person name="Yee Ngan C."/>
            <person name="Ohm R.A."/>
            <person name="Salamov A.A."/>
            <person name="Grigoriev I.V."/>
            <person name="Spatafora J.W."/>
            <person name="Berbee M.L."/>
        </authorList>
    </citation>
    <scope>NUCLEOTIDE SEQUENCE [LARGE SCALE GENOMIC DNA]</scope>
    <source>
        <strain evidence="3 4">JEL478</strain>
    </source>
</reference>
<dbReference type="EMBL" id="KQ965764">
    <property type="protein sequence ID" value="KXS15092.1"/>
    <property type="molecule type" value="Genomic_DNA"/>
</dbReference>
<dbReference type="Gene3D" id="3.40.50.300">
    <property type="entry name" value="P-loop containing nucleotide triphosphate hydrolases"/>
    <property type="match status" value="1"/>
</dbReference>
<dbReference type="UniPathway" id="UPA00988"/>
<dbReference type="STRING" id="1344416.A0A139AE51"/>
<dbReference type="OrthoDB" id="9995306at2759"/>
<comment type="similarity">
    <text evidence="2">Belongs to the ELP6 family.</text>
</comment>
<dbReference type="PANTHER" id="PTHR16184">
    <property type="entry name" value="ELONGATOR COMPLEX PROTEIN 6"/>
    <property type="match status" value="1"/>
</dbReference>
<sequence length="296" mass="33087">MPLGCLRKRQRVDPCSRPSTFANSPRRILCILCMLHSTFFPNLHQSLELTLDLCNECCTRIEFFTFSYSYVSMCTNTMGDVFMCSFTQFSGMGFTTLEPFLPSSLQLGLSNPLNQDTGNKLSTRSRSQLISVTDTLTNSGQFLLYHFISVFLRRQASGTDRSQQRPRVVLVAFYEVWSYWCSVLSKLGVNLQTHRDSGALSFVDGHSMLFSTANILSPAENSQVNLSGDTASPSILDNALSRIRSILTPADMSVQQTPSLLIIDDLTVLLYSGVSLECILEFLDTLRTLADHVRLL</sequence>
<evidence type="ECO:0008006" key="5">
    <source>
        <dbReference type="Google" id="ProtNLM"/>
    </source>
</evidence>
<dbReference type="Pfam" id="PF09807">
    <property type="entry name" value="ELP6"/>
    <property type="match status" value="1"/>
</dbReference>
<comment type="pathway">
    <text evidence="1">tRNA modification; 5-methoxycarbonylmethyl-2-thiouridine-tRNA biosynthesis.</text>
</comment>
<name>A0A139AE51_GONPJ</name>
<dbReference type="InterPro" id="IPR027417">
    <property type="entry name" value="P-loop_NTPase"/>
</dbReference>
<gene>
    <name evidence="3" type="ORF">M427DRAFT_328904</name>
</gene>
<dbReference type="Proteomes" id="UP000070544">
    <property type="component" value="Unassembled WGS sequence"/>
</dbReference>